<keyword evidence="1" id="KW-1133">Transmembrane helix</keyword>
<feature type="chain" id="PRO_5021859443" evidence="2">
    <location>
        <begin position="19"/>
        <end position="1398"/>
    </location>
</feature>
<feature type="signal peptide" evidence="2">
    <location>
        <begin position="1"/>
        <end position="18"/>
    </location>
</feature>
<dbReference type="RefSeq" id="WP_142933129.1">
    <property type="nucleotide sequence ID" value="NZ_ML660168.1"/>
</dbReference>
<name>A0A545U7K8_9GAMM</name>
<keyword evidence="1" id="KW-0472">Membrane</keyword>
<reference evidence="3 4" key="1">
    <citation type="submission" date="2019-07" db="EMBL/GenBank/DDBJ databases">
        <title>Draft genome for Aliikangiella sp. M105.</title>
        <authorList>
            <person name="Wang G."/>
        </authorList>
    </citation>
    <scope>NUCLEOTIDE SEQUENCE [LARGE SCALE GENOMIC DNA]</scope>
    <source>
        <strain evidence="3 4">M105</strain>
    </source>
</reference>
<comment type="caution">
    <text evidence="3">The sequence shown here is derived from an EMBL/GenBank/DDBJ whole genome shotgun (WGS) entry which is preliminary data.</text>
</comment>
<evidence type="ECO:0000313" key="3">
    <source>
        <dbReference type="EMBL" id="TQV85452.1"/>
    </source>
</evidence>
<feature type="transmembrane region" description="Helical" evidence="1">
    <location>
        <begin position="1282"/>
        <end position="1304"/>
    </location>
</feature>
<organism evidence="3 4">
    <name type="scientific">Aliikangiella coralliicola</name>
    <dbReference type="NCBI Taxonomy" id="2592383"/>
    <lineage>
        <taxon>Bacteria</taxon>
        <taxon>Pseudomonadati</taxon>
        <taxon>Pseudomonadota</taxon>
        <taxon>Gammaproteobacteria</taxon>
        <taxon>Oceanospirillales</taxon>
        <taxon>Pleioneaceae</taxon>
        <taxon>Aliikangiella</taxon>
    </lineage>
</organism>
<proteinExistence type="predicted"/>
<keyword evidence="2" id="KW-0732">Signal</keyword>
<keyword evidence="1" id="KW-0812">Transmembrane</keyword>
<evidence type="ECO:0000256" key="1">
    <source>
        <dbReference type="SAM" id="Phobius"/>
    </source>
</evidence>
<feature type="transmembrane region" description="Helical" evidence="1">
    <location>
        <begin position="680"/>
        <end position="698"/>
    </location>
</feature>
<gene>
    <name evidence="3" type="ORF">FLL46_20010</name>
</gene>
<dbReference type="Proteomes" id="UP000315439">
    <property type="component" value="Unassembled WGS sequence"/>
</dbReference>
<protein>
    <submittedName>
        <fullName evidence="3">Uncharacterized protein</fullName>
    </submittedName>
</protein>
<accession>A0A545U7K8</accession>
<keyword evidence="4" id="KW-1185">Reference proteome</keyword>
<evidence type="ECO:0000313" key="4">
    <source>
        <dbReference type="Proteomes" id="UP000315439"/>
    </source>
</evidence>
<feature type="transmembrane region" description="Helical" evidence="1">
    <location>
        <begin position="1236"/>
        <end position="1261"/>
    </location>
</feature>
<feature type="transmembrane region" description="Helical" evidence="1">
    <location>
        <begin position="1209"/>
        <end position="1230"/>
    </location>
</feature>
<sequence>MLIRITAMILLLSIVSFASQSAANQITAKEIPSDLADWKDWVQYQQSYRGCPNLNGTKVGNKKNHLCAWPGQLLIDANDSGASFTQRWEVLDETFIPLPGEQNFWPQRVTVNKKDLTVIEKKGLPYLLLDKGAYVVSGNISWLKRPESLRVPDEVSLLDVSVNEKKQAFILREKGKVWLGSVKKAAIKQQDFLKLRVNRLITDAHPMRMTLAIQLEISGRAREELLTRFNPEHYQLMAIQSALNTRIDSQGDLWVQLKPGRHSIQLEFKIHDFPQQLIFTETGKHWPAQELWVYQSNERLRSTQIVDVSPIDAEQGLMSEWQNLPHYVVNQGDKFTINERQRGLSHNGDSLSLDRQMWLSFDNQTYYFFDSIKGSKSKDWRVNTLENYRLTQLSNHGNERLITLDDKQRTGAEIRTPVLDIRAGGEVQSEDMSHASGWDIDFATTKVVLNIPPGRKLINISGTDSAYGDWVNRWKLIDIFFVLVTVALVFKVFGVIAGAVAAVTLVLGYHESNMPVFGWFNLMVAMSLAIKVTSEKLSKALNIYKWGSVVILVLTLLPFLADQIRYTLYPQLEMNKSLGSSYSDNYLASSPVAQLAEEKLMRRAPSAAKPKLREQQKIEVTGSRLRRDELDTTYEQGAVIQAGKGRPGWNWQKAGYGWNGPVAGSEKVDLIILSENWVRVWRVALIIFSVIWLLVIFSRNNTIKNRWSSLFNRNSEADDNQKNNASGSPVSSLVFLIGAIALFGGASTQSVFANNYPSDKLLQELQARLYPAPECQPDCVLISRADLNINEENAELILQYQSGSNVAGLLPESTDWRISEIFINQRPVKNIWRNKSGSWIQLPKGNSEVVLKTQLKDKSDLTIRFPEKPKTLEHQVKGWEVSGVNLQRLVSNSLQLTRVVQSAKNELNKDTVNSQEAMEQSIADLFFVTRSFSFGSQWKLTTRVNRVAPKQGTLTTNIPLLKYEQPLQMTDNIKNGEMQVVLPNKRHSVSWISSVVTSEKANKTQLAESKSGVSEFELVASNNRSMSESWEILVYPNWNIQLNGLPAVRPYNSANDDFWVYQYFPRAGEKLSFSIHKPSASKGASLAITKVTQNYSVSKRKTTTDLNIDYRSTRAEQFLLHIGKAELKQLTHDGKQINLGEVDGVVSVGLKPGKHQLQLKLEAPQEVDFKLNLAGAVVNREFTNLSTRVNLPSSRWLIAADGPGYGPAVIYWGELIFFILLAIGLSRLSFSPLSYWQWLILGLGMSTFSWPAMAWVSIWLLAGSWRRENKAVSDKQPLLSGWLILLSTITAVLVLIAAVPYGLLQTPDMGVVGNGSYKNSLLWFLDQGDIGFGEVTVYTLPIWVYKGLMLLWATWLSFSLIKWLGWSWQDLSETRLVNTKDKKSKVNESGEKEPKAEE</sequence>
<feature type="transmembrane region" description="Helical" evidence="1">
    <location>
        <begin position="479"/>
        <end position="507"/>
    </location>
</feature>
<dbReference type="EMBL" id="VIKS01000012">
    <property type="protein sequence ID" value="TQV85452.1"/>
    <property type="molecule type" value="Genomic_DNA"/>
</dbReference>
<feature type="transmembrane region" description="Helical" evidence="1">
    <location>
        <begin position="733"/>
        <end position="753"/>
    </location>
</feature>
<evidence type="ECO:0000256" key="2">
    <source>
        <dbReference type="SAM" id="SignalP"/>
    </source>
</evidence>
<dbReference type="OrthoDB" id="220327at2"/>
<feature type="transmembrane region" description="Helical" evidence="1">
    <location>
        <begin position="543"/>
        <end position="561"/>
    </location>
</feature>
<feature type="transmembrane region" description="Helical" evidence="1">
    <location>
        <begin position="514"/>
        <end position="531"/>
    </location>
</feature>